<evidence type="ECO:0000313" key="2">
    <source>
        <dbReference type="EMBL" id="QXH86735.1"/>
    </source>
</evidence>
<keyword evidence="3" id="KW-1185">Reference proteome</keyword>
<dbReference type="RefSeq" id="WP_186754795.1">
    <property type="nucleotide sequence ID" value="NZ_CP077084.1"/>
</dbReference>
<accession>A0A8H9YNU7</accession>
<gene>
    <name evidence="2" type="ORF">HU722_0004365</name>
    <name evidence="1" type="ORF">HU722_06030</name>
</gene>
<dbReference type="EMBL" id="CP077084">
    <property type="protein sequence ID" value="QXH86735.1"/>
    <property type="molecule type" value="Genomic_DNA"/>
</dbReference>
<dbReference type="KEGG" id="ptrt:HU722_0004365"/>
<evidence type="ECO:0000313" key="3">
    <source>
        <dbReference type="Proteomes" id="UP000615613"/>
    </source>
</evidence>
<name>A0A8H9YNU7_9PSED</name>
<proteinExistence type="predicted"/>
<dbReference type="AlphaFoldDB" id="A0A8H9YNU7"/>
<evidence type="ECO:0000313" key="1">
    <source>
        <dbReference type="EMBL" id="MBC3291071.1"/>
    </source>
</evidence>
<dbReference type="Proteomes" id="UP000615613">
    <property type="component" value="Chromosome"/>
</dbReference>
<protein>
    <submittedName>
        <fullName evidence="1">Uncharacterized protein</fullName>
    </submittedName>
</protein>
<organism evidence="1">
    <name type="scientific">Pseudomonas tritici</name>
    <dbReference type="NCBI Taxonomy" id="2745518"/>
    <lineage>
        <taxon>Bacteria</taxon>
        <taxon>Pseudomonadati</taxon>
        <taxon>Pseudomonadota</taxon>
        <taxon>Gammaproteobacteria</taxon>
        <taxon>Pseudomonadales</taxon>
        <taxon>Pseudomonadaceae</taxon>
        <taxon>Pseudomonas</taxon>
    </lineage>
</organism>
<reference evidence="2" key="2">
    <citation type="submission" date="2021-06" db="EMBL/GenBank/DDBJ databases">
        <title>Updating the genus Pseudomonas: Description of 43 new species and partition of the Pseudomonas putida group.</title>
        <authorList>
            <person name="Girard L."/>
            <person name="Lood C."/>
            <person name="Vandamme P."/>
            <person name="Rokni-Zadeh H."/>
            <person name="van Noort V."/>
            <person name="Hofte M."/>
            <person name="Lavigne R."/>
            <person name="De Mot R."/>
        </authorList>
    </citation>
    <scope>NUCLEOTIDE SEQUENCE</scope>
    <source>
        <strain evidence="2">SWRI145</strain>
    </source>
</reference>
<dbReference type="EMBL" id="JABWQF010000003">
    <property type="protein sequence ID" value="MBC3291071.1"/>
    <property type="molecule type" value="Genomic_DNA"/>
</dbReference>
<reference evidence="1" key="1">
    <citation type="journal article" date="2020" name="Microorganisms">
        <title>Reliable Identification of Environmental Pseudomonas Isolates Using the rpoD Gene.</title>
        <authorList>
            <consortium name="The Broad Institute Genome Sequencing Platform"/>
            <person name="Girard L."/>
            <person name="Lood C."/>
            <person name="Rokni-Zadeh H."/>
            <person name="van Noort V."/>
            <person name="Lavigne R."/>
            <person name="De Mot R."/>
        </authorList>
    </citation>
    <scope>NUCLEOTIDE SEQUENCE [LARGE SCALE GENOMIC DNA]</scope>
    <source>
        <strain evidence="1">SWRI145</strain>
    </source>
</reference>
<sequence>MKWKARTTKQVAELICGDNTKGYFLYLIRACSRGNRHYSLSLMCPDRAIEPKNDG</sequence>